<evidence type="ECO:0000256" key="2">
    <source>
        <dbReference type="SAM" id="MobiDB-lite"/>
    </source>
</evidence>
<name>A0A8B9AL13_PHODC</name>
<organism evidence="4 5">
    <name type="scientific">Phoenix dactylifera</name>
    <name type="common">Date palm</name>
    <dbReference type="NCBI Taxonomy" id="42345"/>
    <lineage>
        <taxon>Eukaryota</taxon>
        <taxon>Viridiplantae</taxon>
        <taxon>Streptophyta</taxon>
        <taxon>Embryophyta</taxon>
        <taxon>Tracheophyta</taxon>
        <taxon>Spermatophyta</taxon>
        <taxon>Magnoliopsida</taxon>
        <taxon>Liliopsida</taxon>
        <taxon>Arecaceae</taxon>
        <taxon>Coryphoideae</taxon>
        <taxon>Phoeniceae</taxon>
        <taxon>Phoenix</taxon>
    </lineage>
</organism>
<sequence length="293" mass="32175">MDLPSNISAGTMALLRLTGERTRECQQDRRRLEHEMHDLEGRLEEAEKHLEAIKVLALSLKSLGFFAETRTSDRELSKCIKDKEDIDLKCARMKKDMEKALRAQEIQKLWGTNESLMIGNKDPGGQYMLPGYSYVPPTWRPSSQELACPWLAPAKVRKDPCKGKKTLAPPPPPPPPPPPQLRPPVITYTESPKVIHTSPCDFKELVQRLTGAPPSSSSSSSSSANAAASRSPSNANTVGAAGPSADEGPRKGGEDVIDQLGIDDGVSDFLSMDLNFDSFLEDHAFWANLEDII</sequence>
<dbReference type="AlphaFoldDB" id="A0A8B9AL13"/>
<keyword evidence="1" id="KW-0175">Coiled coil</keyword>
<dbReference type="Pfam" id="PF05678">
    <property type="entry name" value="VQ"/>
    <property type="match status" value="1"/>
</dbReference>
<dbReference type="KEGG" id="pda:120112240"/>
<evidence type="ECO:0000256" key="1">
    <source>
        <dbReference type="SAM" id="Coils"/>
    </source>
</evidence>
<feature type="compositionally biased region" description="Pro residues" evidence="2">
    <location>
        <begin position="168"/>
        <end position="182"/>
    </location>
</feature>
<feature type="region of interest" description="Disordered" evidence="2">
    <location>
        <begin position="209"/>
        <end position="259"/>
    </location>
</feature>
<feature type="domain" description="VQ" evidence="3">
    <location>
        <begin position="191"/>
        <end position="215"/>
    </location>
</feature>
<feature type="coiled-coil region" evidence="1">
    <location>
        <begin position="22"/>
        <end position="56"/>
    </location>
</feature>
<gene>
    <name evidence="5" type="primary">LOC120112240</name>
</gene>
<dbReference type="PANTHER" id="PTHR33143">
    <property type="entry name" value="F16F4.1 PROTEIN-RELATED"/>
    <property type="match status" value="1"/>
</dbReference>
<reference evidence="4" key="1">
    <citation type="journal article" date="2019" name="Nat. Commun.">
        <title>Genome-wide association mapping of date palm fruit traits.</title>
        <authorList>
            <person name="Hazzouri K.M."/>
            <person name="Gros-Balthazard M."/>
            <person name="Flowers J.M."/>
            <person name="Copetti D."/>
            <person name="Lemansour A."/>
            <person name="Lebrun M."/>
            <person name="Masmoudi K."/>
            <person name="Ferrand S."/>
            <person name="Dhar M.I."/>
            <person name="Fresquez Z.A."/>
            <person name="Rosas U."/>
            <person name="Zhang J."/>
            <person name="Talag J."/>
            <person name="Lee S."/>
            <person name="Kudrna D."/>
            <person name="Powell R.F."/>
            <person name="Leitch I.J."/>
            <person name="Krueger R.R."/>
            <person name="Wing R.A."/>
            <person name="Amiri K.M.A."/>
            <person name="Purugganan M.D."/>
        </authorList>
    </citation>
    <scope>NUCLEOTIDE SEQUENCE [LARGE SCALE GENOMIC DNA]</scope>
    <source>
        <strain evidence="4">cv. Khalas</strain>
    </source>
</reference>
<dbReference type="InterPro" id="IPR039607">
    <property type="entry name" value="VQ_8/17/18/20/21/25"/>
</dbReference>
<dbReference type="RefSeq" id="XP_038987035.1">
    <property type="nucleotide sequence ID" value="XM_039131107.1"/>
</dbReference>
<accession>A0A8B9AL13</accession>
<dbReference type="InterPro" id="IPR008889">
    <property type="entry name" value="VQ"/>
</dbReference>
<keyword evidence="4" id="KW-1185">Reference proteome</keyword>
<evidence type="ECO:0000259" key="3">
    <source>
        <dbReference type="Pfam" id="PF05678"/>
    </source>
</evidence>
<protein>
    <submittedName>
        <fullName evidence="5">Formin-like protein 2</fullName>
    </submittedName>
</protein>
<dbReference type="PANTHER" id="PTHR33143:SF6">
    <property type="entry name" value="OS08G0102900 PROTEIN"/>
    <property type="match status" value="1"/>
</dbReference>
<feature type="compositionally biased region" description="Low complexity" evidence="2">
    <location>
        <begin position="212"/>
        <end position="236"/>
    </location>
</feature>
<dbReference type="GeneID" id="120112240"/>
<proteinExistence type="predicted"/>
<feature type="region of interest" description="Disordered" evidence="2">
    <location>
        <begin position="160"/>
        <end position="186"/>
    </location>
</feature>
<dbReference type="GO" id="GO:0005634">
    <property type="term" value="C:nucleus"/>
    <property type="evidence" value="ECO:0007669"/>
    <property type="project" value="TreeGrafter"/>
</dbReference>
<evidence type="ECO:0000313" key="5">
    <source>
        <dbReference type="RefSeq" id="XP_038987035.1"/>
    </source>
</evidence>
<dbReference type="Proteomes" id="UP000228380">
    <property type="component" value="Chromosome 10"/>
</dbReference>
<evidence type="ECO:0000313" key="4">
    <source>
        <dbReference type="Proteomes" id="UP000228380"/>
    </source>
</evidence>
<reference evidence="5" key="2">
    <citation type="submission" date="2025-08" db="UniProtKB">
        <authorList>
            <consortium name="RefSeq"/>
        </authorList>
    </citation>
    <scope>IDENTIFICATION</scope>
    <source>
        <tissue evidence="5">Young leaves</tissue>
    </source>
</reference>